<comment type="subcellular location">
    <subcellularLocation>
        <location evidence="1">Endomembrane system</location>
        <topology evidence="1">Multi-pass membrane protein</topology>
    </subcellularLocation>
</comment>
<feature type="transmembrane region" description="Helical" evidence="6">
    <location>
        <begin position="563"/>
        <end position="585"/>
    </location>
</feature>
<keyword evidence="4 6" id="KW-1133">Transmembrane helix</keyword>
<protein>
    <recommendedName>
        <fullName evidence="7">Major facilitator superfamily (MFS) profile domain-containing protein</fullName>
    </recommendedName>
</protein>
<dbReference type="Gene3D" id="1.20.1720.10">
    <property type="entry name" value="Multidrug resistance protein D"/>
    <property type="match status" value="1"/>
</dbReference>
<gene>
    <name evidence="8" type="ORF">GGH94_004950</name>
</gene>
<dbReference type="InterPro" id="IPR011701">
    <property type="entry name" value="MFS"/>
</dbReference>
<evidence type="ECO:0000256" key="2">
    <source>
        <dbReference type="ARBA" id="ARBA00022448"/>
    </source>
</evidence>
<evidence type="ECO:0000313" key="8">
    <source>
        <dbReference type="EMBL" id="KAJ2861352.1"/>
    </source>
</evidence>
<dbReference type="GO" id="GO:0012505">
    <property type="term" value="C:endomembrane system"/>
    <property type="evidence" value="ECO:0007669"/>
    <property type="project" value="UniProtKB-SubCell"/>
</dbReference>
<organism evidence="8 9">
    <name type="scientific">Coemansia aciculifera</name>
    <dbReference type="NCBI Taxonomy" id="417176"/>
    <lineage>
        <taxon>Eukaryota</taxon>
        <taxon>Fungi</taxon>
        <taxon>Fungi incertae sedis</taxon>
        <taxon>Zoopagomycota</taxon>
        <taxon>Kickxellomycotina</taxon>
        <taxon>Kickxellomycetes</taxon>
        <taxon>Kickxellales</taxon>
        <taxon>Kickxellaceae</taxon>
        <taxon>Coemansia</taxon>
    </lineage>
</organism>
<dbReference type="PRINTS" id="PR01036">
    <property type="entry name" value="TCRTETB"/>
</dbReference>
<evidence type="ECO:0000256" key="3">
    <source>
        <dbReference type="ARBA" id="ARBA00022692"/>
    </source>
</evidence>
<evidence type="ECO:0000259" key="7">
    <source>
        <dbReference type="PROSITE" id="PS50850"/>
    </source>
</evidence>
<reference evidence="8" key="1">
    <citation type="submission" date="2022-07" db="EMBL/GenBank/DDBJ databases">
        <title>Phylogenomic reconstructions and comparative analyses of Kickxellomycotina fungi.</title>
        <authorList>
            <person name="Reynolds N.K."/>
            <person name="Stajich J.E."/>
            <person name="Barry K."/>
            <person name="Grigoriev I.V."/>
            <person name="Crous P."/>
            <person name="Smith M.E."/>
        </authorList>
    </citation>
    <scope>NUCLEOTIDE SEQUENCE</scope>
    <source>
        <strain evidence="8">RSA 476</strain>
    </source>
</reference>
<keyword evidence="5 6" id="KW-0472">Membrane</keyword>
<dbReference type="InterPro" id="IPR036259">
    <property type="entry name" value="MFS_trans_sf"/>
</dbReference>
<dbReference type="Proteomes" id="UP001140074">
    <property type="component" value="Unassembled WGS sequence"/>
</dbReference>
<feature type="transmembrane region" description="Helical" evidence="6">
    <location>
        <begin position="395"/>
        <end position="418"/>
    </location>
</feature>
<dbReference type="GO" id="GO:0005886">
    <property type="term" value="C:plasma membrane"/>
    <property type="evidence" value="ECO:0007669"/>
    <property type="project" value="TreeGrafter"/>
</dbReference>
<feature type="transmembrane region" description="Helical" evidence="6">
    <location>
        <begin position="291"/>
        <end position="310"/>
    </location>
</feature>
<feature type="domain" description="Major facilitator superfamily (MFS) profile" evidence="7">
    <location>
        <begin position="100"/>
        <end position="590"/>
    </location>
</feature>
<feature type="transmembrane region" description="Helical" evidence="6">
    <location>
        <begin position="253"/>
        <end position="271"/>
    </location>
</feature>
<feature type="transmembrane region" description="Helical" evidence="6">
    <location>
        <begin position="97"/>
        <end position="123"/>
    </location>
</feature>
<feature type="transmembrane region" description="Helical" evidence="6">
    <location>
        <begin position="223"/>
        <end position="241"/>
    </location>
</feature>
<dbReference type="PANTHER" id="PTHR23501:SF191">
    <property type="entry name" value="VACUOLAR BASIC AMINO ACID TRANSPORTER 4"/>
    <property type="match status" value="1"/>
</dbReference>
<feature type="transmembrane region" description="Helical" evidence="6">
    <location>
        <begin position="190"/>
        <end position="211"/>
    </location>
</feature>
<evidence type="ECO:0000256" key="6">
    <source>
        <dbReference type="SAM" id="Phobius"/>
    </source>
</evidence>
<dbReference type="EMBL" id="JANBUY010000228">
    <property type="protein sequence ID" value="KAJ2861352.1"/>
    <property type="molecule type" value="Genomic_DNA"/>
</dbReference>
<evidence type="ECO:0000313" key="9">
    <source>
        <dbReference type="Proteomes" id="UP001140074"/>
    </source>
</evidence>
<dbReference type="InterPro" id="IPR020846">
    <property type="entry name" value="MFS_dom"/>
</dbReference>
<feature type="transmembrane region" description="Helical" evidence="6">
    <location>
        <begin position="322"/>
        <end position="339"/>
    </location>
</feature>
<dbReference type="PANTHER" id="PTHR23501">
    <property type="entry name" value="MAJOR FACILITATOR SUPERFAMILY"/>
    <property type="match status" value="1"/>
</dbReference>
<keyword evidence="2" id="KW-0813">Transport</keyword>
<sequence>MTLLQAADSHSTVADGIGGLRISASASSSGLSEKNEKQIVVGSGLDSQIIEMGDTGASDGGGNVAEKGTTGGADSLAPSVVASSQGFNKETIEKGRLYVIVAGLCLLFFVSALDTTILATVYIDISNQYDDMTNGIWIITSYLLATTAVQPMYGKFSDILGRFEAVVVSTIIFCIGSVMCAASHSMAMLVASRAIQGIGGGGMMTMVSVIMSDVTSERDRGRFTAYLAAAWGIASAVGPVMGGAIVENASWRIIFWINLPVCIPSIIVLYFALRIPRPEGSLREKMKRIDFLGLLTFQAFIIPIIIAFAWGGQGYKWTSGRVLGTICGSVAMGVLFLYIEWKVAVEPIVPLRLFRVRNVVASGMSHFAMGASIYAPLMFIPAWELSVKRSTETQAGLHLLPLMCTMVVGASIAGACMLRLGRFRELIVAGGFLIAIGNSLLILLDVDSNNGQRIGFLAITGVGFGFCVQTMLMGAQCAVAGLDMAIVTTLMLFLRTLGGIFSLSVLSSVFNNRLRTAADELGAQYPQYSQLILDTINDQSIIGKSTELPEGVRLGLTDMFQSALHKVFLGLTAFSALMVISTLLFKHVKMNTRRKKTIN</sequence>
<dbReference type="AlphaFoldDB" id="A0A9W8M3K7"/>
<keyword evidence="9" id="KW-1185">Reference proteome</keyword>
<dbReference type="GO" id="GO:0022857">
    <property type="term" value="F:transmembrane transporter activity"/>
    <property type="evidence" value="ECO:0007669"/>
    <property type="project" value="InterPro"/>
</dbReference>
<feature type="transmembrane region" description="Helical" evidence="6">
    <location>
        <begin position="135"/>
        <end position="153"/>
    </location>
</feature>
<comment type="caution">
    <text evidence="8">The sequence shown here is derived from an EMBL/GenBank/DDBJ whole genome shotgun (WGS) entry which is preliminary data.</text>
</comment>
<feature type="transmembrane region" description="Helical" evidence="6">
    <location>
        <begin position="359"/>
        <end position="383"/>
    </location>
</feature>
<dbReference type="SUPFAM" id="SSF103473">
    <property type="entry name" value="MFS general substrate transporter"/>
    <property type="match status" value="1"/>
</dbReference>
<evidence type="ECO:0000256" key="1">
    <source>
        <dbReference type="ARBA" id="ARBA00004127"/>
    </source>
</evidence>
<evidence type="ECO:0000256" key="5">
    <source>
        <dbReference type="ARBA" id="ARBA00023136"/>
    </source>
</evidence>
<dbReference type="PROSITE" id="PS50850">
    <property type="entry name" value="MFS"/>
    <property type="match status" value="1"/>
</dbReference>
<feature type="transmembrane region" description="Helical" evidence="6">
    <location>
        <begin position="425"/>
        <end position="444"/>
    </location>
</feature>
<keyword evidence="3 6" id="KW-0812">Transmembrane</keyword>
<accession>A0A9W8M3K7</accession>
<feature type="transmembrane region" description="Helical" evidence="6">
    <location>
        <begin position="165"/>
        <end position="184"/>
    </location>
</feature>
<dbReference type="Pfam" id="PF07690">
    <property type="entry name" value="MFS_1"/>
    <property type="match status" value="1"/>
</dbReference>
<feature type="transmembrane region" description="Helical" evidence="6">
    <location>
        <begin position="456"/>
        <end position="480"/>
    </location>
</feature>
<proteinExistence type="predicted"/>
<evidence type="ECO:0000256" key="4">
    <source>
        <dbReference type="ARBA" id="ARBA00022989"/>
    </source>
</evidence>
<name>A0A9W8M3K7_9FUNG</name>